<dbReference type="InterPro" id="IPR017452">
    <property type="entry name" value="GPCR_Rhodpsn_7TM"/>
</dbReference>
<comment type="caution">
    <text evidence="7">The sequence shown here is derived from an EMBL/GenBank/DDBJ whole genome shotgun (WGS) entry which is preliminary data.</text>
</comment>
<dbReference type="EMBL" id="CAJOBB010000734">
    <property type="protein sequence ID" value="CAF3740378.1"/>
    <property type="molecule type" value="Genomic_DNA"/>
</dbReference>
<dbReference type="EMBL" id="CAJOAY010001438">
    <property type="protein sequence ID" value="CAF3843358.1"/>
    <property type="molecule type" value="Genomic_DNA"/>
</dbReference>
<organism evidence="7">
    <name type="scientific">Adineta steineri</name>
    <dbReference type="NCBI Taxonomy" id="433720"/>
    <lineage>
        <taxon>Eukaryota</taxon>
        <taxon>Metazoa</taxon>
        <taxon>Spiralia</taxon>
        <taxon>Gnathifera</taxon>
        <taxon>Rotifera</taxon>
        <taxon>Eurotatoria</taxon>
        <taxon>Bdelloidea</taxon>
        <taxon>Adinetida</taxon>
        <taxon>Adinetidae</taxon>
        <taxon>Adineta</taxon>
    </lineage>
</organism>
<feature type="domain" description="G-protein coupled receptors family 1 profile" evidence="6">
    <location>
        <begin position="40"/>
        <end position="291"/>
    </location>
</feature>
<evidence type="ECO:0000256" key="2">
    <source>
        <dbReference type="ARBA" id="ARBA00022692"/>
    </source>
</evidence>
<proteinExistence type="predicted"/>
<feature type="transmembrane region" description="Helical" evidence="5">
    <location>
        <begin position="27"/>
        <end position="49"/>
    </location>
</feature>
<feature type="transmembrane region" description="Helical" evidence="5">
    <location>
        <begin position="106"/>
        <end position="126"/>
    </location>
</feature>
<keyword evidence="4 5" id="KW-0472">Membrane</keyword>
<protein>
    <recommendedName>
        <fullName evidence="6">G-protein coupled receptors family 1 profile domain-containing protein</fullName>
    </recommendedName>
</protein>
<dbReference type="Pfam" id="PF00001">
    <property type="entry name" value="7tm_1"/>
    <property type="match status" value="1"/>
</dbReference>
<feature type="transmembrane region" description="Helical" evidence="5">
    <location>
        <begin position="138"/>
        <end position="163"/>
    </location>
</feature>
<reference evidence="7" key="1">
    <citation type="submission" date="2021-02" db="EMBL/GenBank/DDBJ databases">
        <authorList>
            <person name="Nowell W R."/>
        </authorList>
    </citation>
    <scope>NUCLEOTIDE SEQUENCE</scope>
</reference>
<sequence length="342" mass="40246">MSTNDSNSISDETSSSLLAPVSRSIPFGIYITLIIPSIPCYLFIFIQYIRKQMLRKHIRSHIILAVLVCSFLQVTTELPVVLSYLHNNLVPIQSDFFCKLWACQDYSFNVMILMLMCYTAIERYLIVYHRIFFNQHLIILHYIPMVVCIIYPIILYIYFIFLYPCTNQFTYTMITCGGPCYFYETAISIFDQFIDLVLPVLLSSYVTLALLIRVLRQKYHMQQRQMWRRNRRLVIQLLYIIILYNLLWLPMVICSSIMLFSTVPQPILIDLSINILPYGIYVVILLCPFVSLMSLPELWPRSVRGILRFRRTINSVRPQIQIPMVHTHITSRTVVIAQQKNR</sequence>
<feature type="transmembrane region" description="Helical" evidence="5">
    <location>
        <begin position="237"/>
        <end position="263"/>
    </location>
</feature>
<dbReference type="AlphaFoldDB" id="A0A813PAF6"/>
<feature type="transmembrane region" description="Helical" evidence="5">
    <location>
        <begin position="61"/>
        <end position="86"/>
    </location>
</feature>
<dbReference type="Proteomes" id="UP000663860">
    <property type="component" value="Unassembled WGS sequence"/>
</dbReference>
<name>A0A813PAF6_9BILA</name>
<feature type="transmembrane region" description="Helical" evidence="5">
    <location>
        <begin position="275"/>
        <end position="295"/>
    </location>
</feature>
<evidence type="ECO:0000313" key="8">
    <source>
        <dbReference type="EMBL" id="CAF3740378.1"/>
    </source>
</evidence>
<gene>
    <name evidence="7" type="ORF">IZO911_LOCUS4117</name>
    <name evidence="8" type="ORF">KXQ929_LOCUS13620</name>
    <name evidence="9" type="ORF">OKA104_LOCUS21036</name>
</gene>
<dbReference type="Proteomes" id="UP000663868">
    <property type="component" value="Unassembled WGS sequence"/>
</dbReference>
<keyword evidence="3 5" id="KW-1133">Transmembrane helix</keyword>
<dbReference type="Gene3D" id="1.20.1070.10">
    <property type="entry name" value="Rhodopsin 7-helix transmembrane proteins"/>
    <property type="match status" value="1"/>
</dbReference>
<dbReference type="GO" id="GO:0004930">
    <property type="term" value="F:G protein-coupled receptor activity"/>
    <property type="evidence" value="ECO:0007669"/>
    <property type="project" value="InterPro"/>
</dbReference>
<keyword evidence="2 5" id="KW-0812">Transmembrane</keyword>
<evidence type="ECO:0000259" key="6">
    <source>
        <dbReference type="PROSITE" id="PS50262"/>
    </source>
</evidence>
<comment type="subcellular location">
    <subcellularLocation>
        <location evidence="1">Membrane</location>
    </subcellularLocation>
</comment>
<accession>A0A813PAF6</accession>
<dbReference type="EMBL" id="CAJNOE010000022">
    <property type="protein sequence ID" value="CAF0750578.1"/>
    <property type="molecule type" value="Genomic_DNA"/>
</dbReference>
<evidence type="ECO:0000313" key="9">
    <source>
        <dbReference type="EMBL" id="CAF3843358.1"/>
    </source>
</evidence>
<evidence type="ECO:0000313" key="7">
    <source>
        <dbReference type="EMBL" id="CAF0750578.1"/>
    </source>
</evidence>
<dbReference type="Proteomes" id="UP000663881">
    <property type="component" value="Unassembled WGS sequence"/>
</dbReference>
<feature type="transmembrane region" description="Helical" evidence="5">
    <location>
        <begin position="196"/>
        <end position="216"/>
    </location>
</feature>
<evidence type="ECO:0000256" key="5">
    <source>
        <dbReference type="SAM" id="Phobius"/>
    </source>
</evidence>
<evidence type="ECO:0000256" key="4">
    <source>
        <dbReference type="ARBA" id="ARBA00023136"/>
    </source>
</evidence>
<evidence type="ECO:0000256" key="3">
    <source>
        <dbReference type="ARBA" id="ARBA00022989"/>
    </source>
</evidence>
<dbReference type="PROSITE" id="PS50262">
    <property type="entry name" value="G_PROTEIN_RECEP_F1_2"/>
    <property type="match status" value="1"/>
</dbReference>
<dbReference type="SUPFAM" id="SSF81321">
    <property type="entry name" value="Family A G protein-coupled receptor-like"/>
    <property type="match status" value="1"/>
</dbReference>
<dbReference type="GO" id="GO:0016020">
    <property type="term" value="C:membrane"/>
    <property type="evidence" value="ECO:0007669"/>
    <property type="project" value="UniProtKB-SubCell"/>
</dbReference>
<dbReference type="InterPro" id="IPR000276">
    <property type="entry name" value="GPCR_Rhodpsn"/>
</dbReference>
<dbReference type="CDD" id="cd00637">
    <property type="entry name" value="7tm_classA_rhodopsin-like"/>
    <property type="match status" value="1"/>
</dbReference>
<evidence type="ECO:0000256" key="1">
    <source>
        <dbReference type="ARBA" id="ARBA00004370"/>
    </source>
</evidence>